<accession>A0ACC0R420</accession>
<protein>
    <submittedName>
        <fullName evidence="1">Uncharacterized protein</fullName>
    </submittedName>
</protein>
<dbReference type="Proteomes" id="UP001065298">
    <property type="component" value="Chromosome 4"/>
</dbReference>
<name>A0ACC0R420_9HYPO</name>
<evidence type="ECO:0000313" key="2">
    <source>
        <dbReference type="Proteomes" id="UP001065298"/>
    </source>
</evidence>
<proteinExistence type="predicted"/>
<evidence type="ECO:0000313" key="1">
    <source>
        <dbReference type="EMBL" id="KAI8671842.1"/>
    </source>
</evidence>
<dbReference type="EMBL" id="CM046506">
    <property type="protein sequence ID" value="KAI8671842.1"/>
    <property type="molecule type" value="Genomic_DNA"/>
</dbReference>
<keyword evidence="2" id="KW-1185">Reference proteome</keyword>
<comment type="caution">
    <text evidence="1">The sequence shown here is derived from an EMBL/GenBank/DDBJ whole genome shotgun (WGS) entry which is preliminary data.</text>
</comment>
<organism evidence="1 2">
    <name type="scientific">Fusarium keratoplasticum</name>
    <dbReference type="NCBI Taxonomy" id="1328300"/>
    <lineage>
        <taxon>Eukaryota</taxon>
        <taxon>Fungi</taxon>
        <taxon>Dikarya</taxon>
        <taxon>Ascomycota</taxon>
        <taxon>Pezizomycotina</taxon>
        <taxon>Sordariomycetes</taxon>
        <taxon>Hypocreomycetidae</taxon>
        <taxon>Hypocreales</taxon>
        <taxon>Nectriaceae</taxon>
        <taxon>Fusarium</taxon>
        <taxon>Fusarium solani species complex</taxon>
    </lineage>
</organism>
<sequence>MRKQPPGRGEQDPLYQCSQCSRRYHRTEHLVRHVRSHTKQRPYSCAFCSKAFARRDVLKRHEVMHSHDEPRLNPSSAVAVRVSQACRPCAATKSKCSDQKPCHRCVAKDLDCTYPDDPEDSIHQTQDQAQHQMPNHNQNDQPEMFPDGEFQEQPDAVATDPSPNPQRDMDDPSATLHAFLGPMDLPDLFDLSAQDPLVAEGFSFGPDWDLGPIDFSSLQAQFDAPDAINMMPDMSTVDTTAEHPEALSVTGSWEPQHSENGEMERPNLAAGEEGFRVPRLSQSPNASALTMSLSTPARDNILSMILNTTSQANAAQIVTAFPCTETLNMLIRNCAQDQRAAYINGILHLPTLELNQQRPELLGAMVAVGASNAGTTVARKFGYAMQEVIRASSFRSWEEDNTAFRDIGLAQGFYLQQYMAFFSGVRRKIALAEACSKCIQVIIKNGLHLRGALENDNDKLLDLAGLDHQSLDRAWRQWSVRESQRRLCYAAYIMDAHVSFSHGTQVISSYMDMKIPLPAPRRLWTAETCTRWRDEMLLLEMLPRPQRPLCLKDVIGDPALLAMHRDLFDVDFANLGLLAGLWALIKECHQLSSLGHTSTWSSLLLSSRRAELLSVLKLFGSEALSASSSPEAELLYEAVSMHALITPDSFLLPELTSLLRHGKAVIPSSVHHPRLAGSVEYRAALWRIGRMIRAASRCPTGTLCDVYAIALFHAAIILWWHGIALSQQGLGLDRRSHVCILDSDDSHEHQMLSRDVRLALLGPGPGMEPILLENPSDVMERLREILGHNWRDSQMPTGVQEISYVLTNLGNAAHNYELELD</sequence>
<reference evidence="1" key="1">
    <citation type="submission" date="2022-06" db="EMBL/GenBank/DDBJ databases">
        <title>Fusarium solani species complex genomes reveal bases of compartmentalisation and animal pathogenesis.</title>
        <authorList>
            <person name="Tsai I.J."/>
        </authorList>
    </citation>
    <scope>NUCLEOTIDE SEQUENCE</scope>
    <source>
        <strain evidence="1">Fu6.1</strain>
    </source>
</reference>
<gene>
    <name evidence="1" type="ORF">NCS57_00660600</name>
</gene>